<dbReference type="InterPro" id="IPR003141">
    <property type="entry name" value="Pol/His_phosphatase_N"/>
</dbReference>
<dbReference type="PANTHER" id="PTHR36928">
    <property type="entry name" value="PHOSPHATASE YCDX-RELATED"/>
    <property type="match status" value="1"/>
</dbReference>
<sequence>MRDVLDAHTHTIVSGHAYNTMTEMMQAAAEKKLELLAITDHAPAMPGSTHPYYFSNSDMIDREYYREKFGGTTRYLIGVELNILPGGDIDLGPKDLAKMDVAIASIHPPCYPCRDADENTRVYLRVMENPCIHIIGHPDDGRFPVHMEALVEGAKKAGKVLELNNHSLDPRTTRRGARDIDRRMLQLCKEYGQPVIVSSDAHTNTEIGNHAAAYQLLEETGFPENLVLNTSVSLFLKYTNLPNKDA</sequence>
<dbReference type="SMART" id="SM00481">
    <property type="entry name" value="POLIIIAc"/>
    <property type="match status" value="1"/>
</dbReference>
<accession>A0ABY5VFR4</accession>
<name>A0ABY5VFR4_9FIRM</name>
<feature type="domain" description="Polymerase/histidinol phosphatase N-terminal" evidence="1">
    <location>
        <begin position="5"/>
        <end position="85"/>
    </location>
</feature>
<evidence type="ECO:0000259" key="1">
    <source>
        <dbReference type="SMART" id="SM00481"/>
    </source>
</evidence>
<evidence type="ECO:0000313" key="2">
    <source>
        <dbReference type="EMBL" id="UWP58996.1"/>
    </source>
</evidence>
<organism evidence="2 3">
    <name type="scientific">Ruminococcus gauvreauii</name>
    <dbReference type="NCBI Taxonomy" id="438033"/>
    <lineage>
        <taxon>Bacteria</taxon>
        <taxon>Bacillati</taxon>
        <taxon>Bacillota</taxon>
        <taxon>Clostridia</taxon>
        <taxon>Eubacteriales</taxon>
        <taxon>Oscillospiraceae</taxon>
        <taxon>Ruminococcus</taxon>
    </lineage>
</organism>
<dbReference type="EMBL" id="CP102290">
    <property type="protein sequence ID" value="UWP58996.1"/>
    <property type="molecule type" value="Genomic_DNA"/>
</dbReference>
<protein>
    <submittedName>
        <fullName evidence="2">Phosphatase</fullName>
    </submittedName>
</protein>
<dbReference type="InterPro" id="IPR050243">
    <property type="entry name" value="PHP_phosphatase"/>
</dbReference>
<evidence type="ECO:0000313" key="3">
    <source>
        <dbReference type="Proteomes" id="UP001060164"/>
    </source>
</evidence>
<dbReference type="SUPFAM" id="SSF89550">
    <property type="entry name" value="PHP domain-like"/>
    <property type="match status" value="1"/>
</dbReference>
<dbReference type="PANTHER" id="PTHR36928:SF1">
    <property type="entry name" value="PHOSPHATASE YCDX-RELATED"/>
    <property type="match status" value="1"/>
</dbReference>
<keyword evidence="3" id="KW-1185">Reference proteome</keyword>
<dbReference type="InterPro" id="IPR016195">
    <property type="entry name" value="Pol/histidinol_Pase-like"/>
</dbReference>
<dbReference type="RefSeq" id="WP_028530180.1">
    <property type="nucleotide sequence ID" value="NZ_CABLBR010000047.1"/>
</dbReference>
<reference evidence="2" key="1">
    <citation type="journal article" date="2022" name="Cell">
        <title>Design, construction, and in vivo augmentation of a complex gut microbiome.</title>
        <authorList>
            <person name="Cheng A.G."/>
            <person name="Ho P.Y."/>
            <person name="Aranda-Diaz A."/>
            <person name="Jain S."/>
            <person name="Yu F.B."/>
            <person name="Meng X."/>
            <person name="Wang M."/>
            <person name="Iakiviak M."/>
            <person name="Nagashima K."/>
            <person name="Zhao A."/>
            <person name="Murugkar P."/>
            <person name="Patil A."/>
            <person name="Atabakhsh K."/>
            <person name="Weakley A."/>
            <person name="Yan J."/>
            <person name="Brumbaugh A.R."/>
            <person name="Higginbottom S."/>
            <person name="Dimas A."/>
            <person name="Shiver A.L."/>
            <person name="Deutschbauer A."/>
            <person name="Neff N."/>
            <person name="Sonnenburg J.L."/>
            <person name="Huang K.C."/>
            <person name="Fischbach M.A."/>
        </authorList>
    </citation>
    <scope>NUCLEOTIDE SEQUENCE</scope>
    <source>
        <strain evidence="2">DSM 19829</strain>
    </source>
</reference>
<proteinExistence type="predicted"/>
<dbReference type="Proteomes" id="UP001060164">
    <property type="component" value="Chromosome"/>
</dbReference>
<dbReference type="CDD" id="cd07437">
    <property type="entry name" value="PHP_HisPPase_Ycdx_like"/>
    <property type="match status" value="1"/>
</dbReference>
<dbReference type="InterPro" id="IPR004013">
    <property type="entry name" value="PHP_dom"/>
</dbReference>
<dbReference type="Pfam" id="PF02811">
    <property type="entry name" value="PHP"/>
    <property type="match status" value="1"/>
</dbReference>
<dbReference type="Gene3D" id="3.20.20.140">
    <property type="entry name" value="Metal-dependent hydrolases"/>
    <property type="match status" value="1"/>
</dbReference>
<gene>
    <name evidence="2" type="ORF">NQ502_16740</name>
</gene>